<gene>
    <name evidence="2" type="ORF">CBF29_12115</name>
</gene>
<keyword evidence="1" id="KW-0812">Transmembrane</keyword>
<keyword evidence="1" id="KW-1133">Transmembrane helix</keyword>
<accession>A0A430AMS1</accession>
<keyword evidence="1" id="KW-0472">Membrane</keyword>
<dbReference type="InterPro" id="IPR010178">
    <property type="entry name" value="Lit"/>
</dbReference>
<feature type="transmembrane region" description="Helical" evidence="1">
    <location>
        <begin position="94"/>
        <end position="113"/>
    </location>
</feature>
<dbReference type="EMBL" id="NGKA01000024">
    <property type="protein sequence ID" value="RSU09207.1"/>
    <property type="molecule type" value="Genomic_DNA"/>
</dbReference>
<feature type="transmembrane region" description="Helical" evidence="1">
    <location>
        <begin position="181"/>
        <end position="203"/>
    </location>
</feature>
<proteinExistence type="predicted"/>
<evidence type="ECO:0000313" key="3">
    <source>
        <dbReference type="Proteomes" id="UP000287605"/>
    </source>
</evidence>
<dbReference type="AlphaFoldDB" id="A0A430AMS1"/>
<keyword evidence="3" id="KW-1185">Reference proteome</keyword>
<reference evidence="2 3" key="1">
    <citation type="submission" date="2017-05" db="EMBL/GenBank/DDBJ databases">
        <title>Vagococcus spp. assemblies.</title>
        <authorList>
            <person name="Gulvik C.A."/>
        </authorList>
    </citation>
    <scope>NUCLEOTIDE SEQUENCE [LARGE SCALE GENOMIC DNA]</scope>
    <source>
        <strain evidence="2 3">CCUG 51432</strain>
    </source>
</reference>
<sequence>MIRTNWKEKVGLACLMLTVITLAITITINAFPLYVFDIGHLDILDRVALSQEELLKNYRELMSYLNFPWISQLKMTDFPVSASGAFHFWEVKKLFLLNYGVFLLTVIPSTMFLRKLWKEKRLWILNNGLTIAALVPVFLGFFMFVGFDKFFTTFHHVFFNNDAWIFDPELDPIILALPEQYFFHSFILAIVLFELIILGIIYIGRRQFKSKN</sequence>
<dbReference type="OrthoDB" id="9813051at2"/>
<evidence type="ECO:0008006" key="4">
    <source>
        <dbReference type="Google" id="ProtNLM"/>
    </source>
</evidence>
<evidence type="ECO:0000256" key="1">
    <source>
        <dbReference type="SAM" id="Phobius"/>
    </source>
</evidence>
<dbReference type="NCBIfam" id="TIGR01906">
    <property type="entry name" value="integ_TIGR01906"/>
    <property type="match status" value="1"/>
</dbReference>
<comment type="caution">
    <text evidence="2">The sequence shown here is derived from an EMBL/GenBank/DDBJ whole genome shotgun (WGS) entry which is preliminary data.</text>
</comment>
<name>A0A430AMS1_9ENTE</name>
<feature type="transmembrane region" description="Helical" evidence="1">
    <location>
        <begin position="12"/>
        <end position="36"/>
    </location>
</feature>
<dbReference type="RefSeq" id="WP_126809984.1">
    <property type="nucleotide sequence ID" value="NZ_NGKA01000024.1"/>
</dbReference>
<dbReference type="Proteomes" id="UP000287605">
    <property type="component" value="Unassembled WGS sequence"/>
</dbReference>
<protein>
    <recommendedName>
        <fullName evidence="4">TIGR01906 family membrane protein</fullName>
    </recommendedName>
</protein>
<feature type="transmembrane region" description="Helical" evidence="1">
    <location>
        <begin position="125"/>
        <end position="147"/>
    </location>
</feature>
<dbReference type="Pfam" id="PF07314">
    <property type="entry name" value="Lit"/>
    <property type="match status" value="1"/>
</dbReference>
<evidence type="ECO:0000313" key="2">
    <source>
        <dbReference type="EMBL" id="RSU09207.1"/>
    </source>
</evidence>
<organism evidence="2 3">
    <name type="scientific">Vagococcus elongatus</name>
    <dbReference type="NCBI Taxonomy" id="180344"/>
    <lineage>
        <taxon>Bacteria</taxon>
        <taxon>Bacillati</taxon>
        <taxon>Bacillota</taxon>
        <taxon>Bacilli</taxon>
        <taxon>Lactobacillales</taxon>
        <taxon>Enterococcaceae</taxon>
        <taxon>Vagococcus</taxon>
    </lineage>
</organism>